<feature type="region of interest" description="Disordered" evidence="1">
    <location>
        <begin position="464"/>
        <end position="501"/>
    </location>
</feature>
<keyword evidence="3" id="KW-1185">Reference proteome</keyword>
<reference evidence="2 3" key="1">
    <citation type="journal article" date="2013" name="Science">
        <title>Genomic diversity and evolution of the head crest in the rock pigeon.</title>
        <authorList>
            <person name="Shapiro M.D."/>
            <person name="Kronenberg Z."/>
            <person name="Li C."/>
            <person name="Domyan E.T."/>
            <person name="Pan H."/>
            <person name="Campbell M."/>
            <person name="Tan H."/>
            <person name="Huff C.D."/>
            <person name="Hu H."/>
            <person name="Vickrey A.I."/>
            <person name="Nielsen S.C."/>
            <person name="Stringham S.A."/>
            <person name="Hu H."/>
            <person name="Willerslev E."/>
            <person name="Gilbert M.T."/>
            <person name="Yandell M."/>
            <person name="Zhang G."/>
            <person name="Wang J."/>
        </authorList>
    </citation>
    <scope>NUCLEOTIDE SEQUENCE [LARGE SCALE GENOMIC DNA]</scope>
    <source>
        <tissue evidence="2">Blood</tissue>
    </source>
</reference>
<dbReference type="InParanoid" id="A0A2I0MU60"/>
<proteinExistence type="predicted"/>
<feature type="compositionally biased region" description="Polar residues" evidence="1">
    <location>
        <begin position="492"/>
        <end position="501"/>
    </location>
</feature>
<dbReference type="InterPro" id="IPR026191">
    <property type="entry name" value="LRIF1"/>
</dbReference>
<accession>A0A2I0MU60</accession>
<feature type="region of interest" description="Disordered" evidence="1">
    <location>
        <begin position="1"/>
        <end position="36"/>
    </location>
</feature>
<protein>
    <submittedName>
        <fullName evidence="2">Ligand-dependent nuclear receptor-interacting factor 1-like</fullName>
    </submittedName>
</protein>
<evidence type="ECO:0000313" key="2">
    <source>
        <dbReference type="EMBL" id="PKK33209.1"/>
    </source>
</evidence>
<dbReference type="GO" id="GO:0042974">
    <property type="term" value="F:nuclear retinoic acid receptor binding"/>
    <property type="evidence" value="ECO:0007669"/>
    <property type="project" value="InterPro"/>
</dbReference>
<dbReference type="PANTHER" id="PTHR16131">
    <property type="entry name" value="LIGAND-DEPENDENT NUCLEAR RECEPTOR-INTERACTING FACTOR 1"/>
    <property type="match status" value="1"/>
</dbReference>
<gene>
    <name evidence="2" type="ORF">A306_00000518</name>
</gene>
<dbReference type="Proteomes" id="UP000053872">
    <property type="component" value="Unassembled WGS sequence"/>
</dbReference>
<comment type="caution">
    <text evidence="2">The sequence shown here is derived from an EMBL/GenBank/DDBJ whole genome shotgun (WGS) entry which is preliminary data.</text>
</comment>
<name>A0A2I0MU60_COLLI</name>
<organism evidence="2 3">
    <name type="scientific">Columba livia</name>
    <name type="common">Rock dove</name>
    <dbReference type="NCBI Taxonomy" id="8932"/>
    <lineage>
        <taxon>Eukaryota</taxon>
        <taxon>Metazoa</taxon>
        <taxon>Chordata</taxon>
        <taxon>Craniata</taxon>
        <taxon>Vertebrata</taxon>
        <taxon>Euteleostomi</taxon>
        <taxon>Archelosauria</taxon>
        <taxon>Archosauria</taxon>
        <taxon>Dinosauria</taxon>
        <taxon>Saurischia</taxon>
        <taxon>Theropoda</taxon>
        <taxon>Coelurosauria</taxon>
        <taxon>Aves</taxon>
        <taxon>Neognathae</taxon>
        <taxon>Neoaves</taxon>
        <taxon>Columbimorphae</taxon>
        <taxon>Columbiformes</taxon>
        <taxon>Columbidae</taxon>
        <taxon>Columba</taxon>
    </lineage>
</organism>
<feature type="compositionally biased region" description="Basic residues" evidence="1">
    <location>
        <begin position="469"/>
        <end position="486"/>
    </location>
</feature>
<dbReference type="EMBL" id="AKCR02000002">
    <property type="protein sequence ID" value="PKK33209.1"/>
    <property type="molecule type" value="Genomic_DNA"/>
</dbReference>
<dbReference type="GO" id="GO:0006355">
    <property type="term" value="P:regulation of DNA-templated transcription"/>
    <property type="evidence" value="ECO:0007669"/>
    <property type="project" value="InterPro"/>
</dbReference>
<dbReference type="PANTHER" id="PTHR16131:SF2">
    <property type="entry name" value="LIGAND-DEPENDENT NUCLEAR RECEPTOR-INTERACTING FACTOR 1"/>
    <property type="match status" value="1"/>
</dbReference>
<dbReference type="AlphaFoldDB" id="A0A2I0MU60"/>
<evidence type="ECO:0000256" key="1">
    <source>
        <dbReference type="SAM" id="MobiDB-lite"/>
    </source>
</evidence>
<keyword evidence="2" id="KW-0675">Receptor</keyword>
<dbReference type="Pfam" id="PF15741">
    <property type="entry name" value="LRIF1"/>
    <property type="match status" value="2"/>
</dbReference>
<sequence>MGGVTQLHGASSKSTEKSLLAQEGPAPPTIGDLGRGDIQESVTTYMAPSPIIAGPLLLATIRDRDWTEASTTSALMLKYQQLDSEEDFSSGSFNMLEDVGMTSAERGKFSTDFNAQSNEKHSLQRCLSQTHADQEDSASVSGIADLLEVTDEPQAPILKHDLEIPPEAKITSIPLSSFPTKMQQLMLARAKNVSEVKQATEIQTVNYIWPVIKTEEASSSPLWDNFPKSLVPTSPNLTRHCSSPDVVIENVNCSQIMPMKQLSQEELDRNTRKSYPLIVKSSNSVVSGILKSLTDINSKDYKNTLLLSSVSPIREQLEIPLFKGNAIAIYKGQIYLLYLMRREALSPEMEICGHDTLLRETTLWLITCSAIRDVTTEVPHPLLSTQYIVKQNKKGLTTLPTLMHQDKTSNFLNKAAFSSKEGSQKRHEREAHWEKDNELRKKFGIVKGVRVHLKRISLPELPEDSGKAFAHKGRVTSRTKKWKKVSKALNRPYTNTKYASP</sequence>
<evidence type="ECO:0000313" key="3">
    <source>
        <dbReference type="Proteomes" id="UP000053872"/>
    </source>
</evidence>